<dbReference type="EMBL" id="CP016618">
    <property type="protein sequence ID" value="ANY83576.1"/>
    <property type="molecule type" value="Genomic_DNA"/>
</dbReference>
<organism evidence="1">
    <name type="scientific">Microvirga ossetica</name>
    <dbReference type="NCBI Taxonomy" id="1882682"/>
    <lineage>
        <taxon>Bacteria</taxon>
        <taxon>Pseudomonadati</taxon>
        <taxon>Pseudomonadota</taxon>
        <taxon>Alphaproteobacteria</taxon>
        <taxon>Hyphomicrobiales</taxon>
        <taxon>Methylobacteriaceae</taxon>
        <taxon>Microvirga</taxon>
    </lineage>
</organism>
<sequence length="76" mass="8647">MPNQYCERWEGPIRDLRLPLAAWNRLQEEGITTIDQLEAAADRLEQLVGIGSKMAQLIREELARVLAPEEQTSDKA</sequence>
<dbReference type="OrthoDB" id="8020814at2"/>
<dbReference type="AlphaFoldDB" id="A0A1B2EUD0"/>
<evidence type="ECO:0000313" key="1">
    <source>
        <dbReference type="EMBL" id="ANY83576.1"/>
    </source>
</evidence>
<keyword evidence="1" id="KW-0614">Plasmid</keyword>
<name>A0A1B2EUD0_9HYPH</name>
<dbReference type="SUPFAM" id="SSF47789">
    <property type="entry name" value="C-terminal domain of RNA polymerase alpha subunit"/>
    <property type="match status" value="1"/>
</dbReference>
<gene>
    <name evidence="1" type="ORF">BB934_35560</name>
</gene>
<dbReference type="Gene3D" id="1.10.150.20">
    <property type="entry name" value="5' to 3' exonuclease, C-terminal subdomain"/>
    <property type="match status" value="1"/>
</dbReference>
<proteinExistence type="predicted"/>
<evidence type="ECO:0008006" key="2">
    <source>
        <dbReference type="Google" id="ProtNLM"/>
    </source>
</evidence>
<dbReference type="RefSeq" id="WP_099514569.1">
    <property type="nucleotide sequence ID" value="NZ_CP016618.1"/>
</dbReference>
<reference evidence="1" key="1">
    <citation type="submission" date="2016-07" db="EMBL/GenBank/DDBJ databases">
        <title>Microvirga ossetica sp. nov. a new species of rhizobia isolated from root nodules of the legume species Vicia alpestris Steven originated from North Ossetia region in the Caucasus.</title>
        <authorList>
            <person name="Safronova V.I."/>
            <person name="Kuznetsova I.G."/>
            <person name="Sazanova A.L."/>
            <person name="Belimov A."/>
            <person name="Andronov E."/>
            <person name="Osledkin Y.S."/>
            <person name="Onishchuk O.P."/>
            <person name="Kurchak O.N."/>
            <person name="Shaposhnikov A.I."/>
            <person name="Willems A."/>
            <person name="Tikhonovich I.A."/>
        </authorList>
    </citation>
    <scope>NUCLEOTIDE SEQUENCE [LARGE SCALE GENOMIC DNA]</scope>
    <source>
        <strain evidence="1">V5/3M</strain>
        <plasmid evidence="1">unnamed3</plasmid>
    </source>
</reference>
<dbReference type="KEGG" id="moc:BB934_35560"/>
<geneLocation type="plasmid" evidence="1">
    <name>unnamed3</name>
</geneLocation>
<accession>A0A1B2EUD0</accession>
<protein>
    <recommendedName>
        <fullName evidence="2">RNA polymerase alpha subunit C-terminal domain-containing protein</fullName>
    </recommendedName>
</protein>